<evidence type="ECO:0000259" key="2">
    <source>
        <dbReference type="Pfam" id="PF01757"/>
    </source>
</evidence>
<dbReference type="InterPro" id="IPR002656">
    <property type="entry name" value="Acyl_transf_3_dom"/>
</dbReference>
<keyword evidence="4" id="KW-1185">Reference proteome</keyword>
<keyword evidence="1" id="KW-0812">Transmembrane</keyword>
<feature type="transmembrane region" description="Helical" evidence="1">
    <location>
        <begin position="288"/>
        <end position="308"/>
    </location>
</feature>
<organism evidence="3 4">
    <name type="scientific">Chitinasiproducens palmae</name>
    <dbReference type="NCBI Taxonomy" id="1770053"/>
    <lineage>
        <taxon>Bacteria</taxon>
        <taxon>Pseudomonadati</taxon>
        <taxon>Pseudomonadota</taxon>
        <taxon>Betaproteobacteria</taxon>
        <taxon>Burkholderiales</taxon>
        <taxon>Burkholderiaceae</taxon>
        <taxon>Chitinasiproducens</taxon>
    </lineage>
</organism>
<feature type="transmembrane region" description="Helical" evidence="1">
    <location>
        <begin position="81"/>
        <end position="98"/>
    </location>
</feature>
<dbReference type="OrthoDB" id="9814807at2"/>
<feature type="transmembrane region" description="Helical" evidence="1">
    <location>
        <begin position="320"/>
        <end position="340"/>
    </location>
</feature>
<keyword evidence="1" id="KW-1133">Transmembrane helix</keyword>
<gene>
    <name evidence="3" type="ORF">SAMN05216551_111183</name>
</gene>
<evidence type="ECO:0000256" key="1">
    <source>
        <dbReference type="SAM" id="Phobius"/>
    </source>
</evidence>
<accession>A0A1H2PTK2</accession>
<dbReference type="STRING" id="1770053.SAMN05216551_111183"/>
<feature type="domain" description="Acyltransferase 3" evidence="2">
    <location>
        <begin position="9"/>
        <end position="339"/>
    </location>
</feature>
<dbReference type="Proteomes" id="UP000243719">
    <property type="component" value="Unassembled WGS sequence"/>
</dbReference>
<feature type="transmembrane region" description="Helical" evidence="1">
    <location>
        <begin position="12"/>
        <end position="29"/>
    </location>
</feature>
<feature type="transmembrane region" description="Helical" evidence="1">
    <location>
        <begin position="105"/>
        <end position="124"/>
    </location>
</feature>
<dbReference type="AlphaFoldDB" id="A0A1H2PTK2"/>
<feature type="transmembrane region" description="Helical" evidence="1">
    <location>
        <begin position="144"/>
        <end position="160"/>
    </location>
</feature>
<reference evidence="4" key="1">
    <citation type="submission" date="2016-09" db="EMBL/GenBank/DDBJ databases">
        <authorList>
            <person name="Varghese N."/>
            <person name="Submissions S."/>
        </authorList>
    </citation>
    <scope>NUCLEOTIDE SEQUENCE [LARGE SCALE GENOMIC DNA]</scope>
    <source>
        <strain evidence="4">JS23</strain>
    </source>
</reference>
<dbReference type="RefSeq" id="WP_091911348.1">
    <property type="nucleotide sequence ID" value="NZ_FNLO01000011.1"/>
</dbReference>
<feature type="transmembrane region" description="Helical" evidence="1">
    <location>
        <begin position="251"/>
        <end position="276"/>
    </location>
</feature>
<dbReference type="GO" id="GO:0016747">
    <property type="term" value="F:acyltransferase activity, transferring groups other than amino-acyl groups"/>
    <property type="evidence" value="ECO:0007669"/>
    <property type="project" value="InterPro"/>
</dbReference>
<feature type="transmembrane region" description="Helical" evidence="1">
    <location>
        <begin position="196"/>
        <end position="216"/>
    </location>
</feature>
<dbReference type="GO" id="GO:0016787">
    <property type="term" value="F:hydrolase activity"/>
    <property type="evidence" value="ECO:0007669"/>
    <property type="project" value="UniProtKB-KW"/>
</dbReference>
<evidence type="ECO:0000313" key="4">
    <source>
        <dbReference type="Proteomes" id="UP000243719"/>
    </source>
</evidence>
<dbReference type="PANTHER" id="PTHR23028">
    <property type="entry name" value="ACETYLTRANSFERASE"/>
    <property type="match status" value="1"/>
</dbReference>
<feature type="transmembrane region" description="Helical" evidence="1">
    <location>
        <begin position="41"/>
        <end position="61"/>
    </location>
</feature>
<proteinExistence type="predicted"/>
<dbReference type="Pfam" id="PF01757">
    <property type="entry name" value="Acyl_transf_3"/>
    <property type="match status" value="1"/>
</dbReference>
<keyword evidence="1" id="KW-0472">Membrane</keyword>
<name>A0A1H2PTK2_9BURK</name>
<dbReference type="InterPro" id="IPR050879">
    <property type="entry name" value="Acyltransferase_3"/>
</dbReference>
<feature type="transmembrane region" description="Helical" evidence="1">
    <location>
        <begin position="228"/>
        <end position="245"/>
    </location>
</feature>
<keyword evidence="3" id="KW-0378">Hydrolase</keyword>
<keyword evidence="3" id="KW-0012">Acyltransferase</keyword>
<dbReference type="PANTHER" id="PTHR23028:SF134">
    <property type="entry name" value="PUTATIVE (AFU_ORTHOLOGUE AFUA_4G08520)-RELATED"/>
    <property type="match status" value="1"/>
</dbReference>
<feature type="transmembrane region" description="Helical" evidence="1">
    <location>
        <begin position="167"/>
        <end position="184"/>
    </location>
</feature>
<dbReference type="EMBL" id="FNLO01000011">
    <property type="protein sequence ID" value="SDV50423.1"/>
    <property type="molecule type" value="Genomic_DNA"/>
</dbReference>
<protein>
    <submittedName>
        <fullName evidence="3">Peptidoglycan/LPS O-acetylase OafA/YrhL, contains acyltransferase and SGNH-hydrolase domains</fullName>
    </submittedName>
</protein>
<sequence length="371" mass="41048">MQKIQFEVLNGMRGVAAVLIVVFHVTGISRGFDFNRLFVGHAYLAVDFFFLLSGFVIAYTYDGRWSRMSVVQFFERRLVRLHPLVVLAGLLGLIGYLLDPSAPTAVGWPLAMLIVTFLLGLLLVPSPALPGREDWLFSLNSPLWSLWLEYIGNALYALLLHRWTTRMLAVSALLANLALIWMASTTGKFVGGFGWQTLWVAPFRLLPPFLMGLLVARVWRRLPACRIGFTWLALLLTGVIAAPVLPSIDGISLNGLFDALCIAVLFPLMVFAGIASPSNAATNACCRFVGALSFPLYATHMPFVYVYGAYVRSLGIDGPVLHVLDAAVVAALLLLAWLFHRFWDEPIRMRLSAWTARANRAAHLADSQGDR</sequence>
<keyword evidence="3" id="KW-0808">Transferase</keyword>
<evidence type="ECO:0000313" key="3">
    <source>
        <dbReference type="EMBL" id="SDV50423.1"/>
    </source>
</evidence>